<organism evidence="4 5">
    <name type="scientific">Streptomyces lanatus</name>
    <dbReference type="NCBI Taxonomy" id="66900"/>
    <lineage>
        <taxon>Bacteria</taxon>
        <taxon>Bacillati</taxon>
        <taxon>Actinomycetota</taxon>
        <taxon>Actinomycetes</taxon>
        <taxon>Kitasatosporales</taxon>
        <taxon>Streptomycetaceae</taxon>
        <taxon>Streptomyces</taxon>
    </lineage>
</organism>
<evidence type="ECO:0000256" key="1">
    <source>
        <dbReference type="SAM" id="MobiDB-lite"/>
    </source>
</evidence>
<gene>
    <name evidence="4" type="ORF">ABT384_44955</name>
</gene>
<feature type="region of interest" description="Disordered" evidence="1">
    <location>
        <begin position="139"/>
        <end position="244"/>
    </location>
</feature>
<keyword evidence="2" id="KW-0812">Transmembrane</keyword>
<evidence type="ECO:0000256" key="2">
    <source>
        <dbReference type="SAM" id="Phobius"/>
    </source>
</evidence>
<dbReference type="Gene3D" id="1.10.101.10">
    <property type="entry name" value="PGBD-like superfamily/PGBD"/>
    <property type="match status" value="1"/>
</dbReference>
<feature type="domain" description="Peptidoglycan binding-like" evidence="3">
    <location>
        <begin position="241"/>
        <end position="299"/>
    </location>
</feature>
<dbReference type="InterPro" id="IPR036365">
    <property type="entry name" value="PGBD-like_sf"/>
</dbReference>
<feature type="transmembrane region" description="Helical" evidence="2">
    <location>
        <begin position="119"/>
        <end position="143"/>
    </location>
</feature>
<evidence type="ECO:0000313" key="4">
    <source>
        <dbReference type="EMBL" id="MER7379754.1"/>
    </source>
</evidence>
<name>A0ABV1Y7B6_9ACTN</name>
<dbReference type="SUPFAM" id="SSF47090">
    <property type="entry name" value="PGBD-like"/>
    <property type="match status" value="1"/>
</dbReference>
<keyword evidence="2" id="KW-0472">Membrane</keyword>
<dbReference type="InterPro" id="IPR036366">
    <property type="entry name" value="PGBDSf"/>
</dbReference>
<dbReference type="EMBL" id="JBEPFB010000038">
    <property type="protein sequence ID" value="MER7379754.1"/>
    <property type="molecule type" value="Genomic_DNA"/>
</dbReference>
<comment type="caution">
    <text evidence="4">The sequence shown here is derived from an EMBL/GenBank/DDBJ whole genome shotgun (WGS) entry which is preliminary data.</text>
</comment>
<feature type="compositionally biased region" description="Basic and acidic residues" evidence="1">
    <location>
        <begin position="29"/>
        <end position="82"/>
    </location>
</feature>
<feature type="region of interest" description="Disordered" evidence="1">
    <location>
        <begin position="1"/>
        <end position="115"/>
    </location>
</feature>
<keyword evidence="2" id="KW-1133">Transmembrane helix</keyword>
<dbReference type="Proteomes" id="UP001486207">
    <property type="component" value="Unassembled WGS sequence"/>
</dbReference>
<protein>
    <submittedName>
        <fullName evidence="4">Peptidoglycan-binding protein</fullName>
    </submittedName>
</protein>
<reference evidence="4 5" key="1">
    <citation type="submission" date="2024-06" db="EMBL/GenBank/DDBJ databases">
        <title>The Natural Products Discovery Center: Release of the First 8490 Sequenced Strains for Exploring Actinobacteria Biosynthetic Diversity.</title>
        <authorList>
            <person name="Kalkreuter E."/>
            <person name="Kautsar S.A."/>
            <person name="Yang D."/>
            <person name="Bader C.D."/>
            <person name="Teijaro C.N."/>
            <person name="Fluegel L."/>
            <person name="Davis C.M."/>
            <person name="Simpson J.R."/>
            <person name="Lauterbach L."/>
            <person name="Steele A.D."/>
            <person name="Gui C."/>
            <person name="Meng S."/>
            <person name="Li G."/>
            <person name="Viehrig K."/>
            <person name="Ye F."/>
            <person name="Su P."/>
            <person name="Kiefer A.F."/>
            <person name="Nichols A."/>
            <person name="Cepeda A.J."/>
            <person name="Yan W."/>
            <person name="Fan B."/>
            <person name="Jiang Y."/>
            <person name="Adhikari A."/>
            <person name="Zheng C.-J."/>
            <person name="Schuster L."/>
            <person name="Cowan T.M."/>
            <person name="Smanski M.J."/>
            <person name="Chevrette M.G."/>
            <person name="De Carvalho L.P.S."/>
            <person name="Shen B."/>
        </authorList>
    </citation>
    <scope>NUCLEOTIDE SEQUENCE [LARGE SCALE GENOMIC DNA]</scope>
    <source>
        <strain evidence="4 5">NPDC000155</strain>
    </source>
</reference>
<keyword evidence="5" id="KW-1185">Reference proteome</keyword>
<dbReference type="InterPro" id="IPR002477">
    <property type="entry name" value="Peptidoglycan-bd-like"/>
</dbReference>
<evidence type="ECO:0000259" key="3">
    <source>
        <dbReference type="Pfam" id="PF01471"/>
    </source>
</evidence>
<feature type="compositionally biased region" description="Low complexity" evidence="1">
    <location>
        <begin position="175"/>
        <end position="234"/>
    </location>
</feature>
<sequence>MSEPNGPVCPECGTPRASDGTPACACARRASDARRDARAAERAAAEDFDPVRIRRFVELGDDAGADRNGDGDGDAQETRDLADPDADAPPALPPSARTTPDEPPPVDTVDPRSKRRRTLLITGAGATLAVLLTGAFLGGLFTYDSPSRGGAVSDDIREPIPEGSAEDGTAPEGQSSGTASASPSRSESPSPSTTAGDSPAATPSAPATPTATPSSAAPTTSTAPEPSAPEGEPPVLRLGDQGPEVTELQLRLNQIGLYAGDADGTYDRQVESAVSTYQFTRVILSDESGVYGRATRTALESETSEP</sequence>
<proteinExistence type="predicted"/>
<dbReference type="RefSeq" id="WP_190071954.1">
    <property type="nucleotide sequence ID" value="NZ_BNBM01000008.1"/>
</dbReference>
<dbReference type="Pfam" id="PF01471">
    <property type="entry name" value="PG_binding_1"/>
    <property type="match status" value="1"/>
</dbReference>
<evidence type="ECO:0000313" key="5">
    <source>
        <dbReference type="Proteomes" id="UP001486207"/>
    </source>
</evidence>
<accession>A0ABV1Y7B6</accession>